<gene>
    <name evidence="6" type="ORF">OA50_02682</name>
</gene>
<feature type="domain" description="Aromatic amino acid beta-eliminating lyase/threonine aldolase" evidence="5">
    <location>
        <begin position="3"/>
        <end position="297"/>
    </location>
</feature>
<dbReference type="PANTHER" id="PTHR48097">
    <property type="entry name" value="L-THREONINE ALDOLASE-RELATED"/>
    <property type="match status" value="1"/>
</dbReference>
<evidence type="ECO:0000259" key="5">
    <source>
        <dbReference type="Pfam" id="PF01212"/>
    </source>
</evidence>
<evidence type="ECO:0000256" key="4">
    <source>
        <dbReference type="ARBA" id="ARBA00022898"/>
    </source>
</evidence>
<protein>
    <submittedName>
        <fullName evidence="6">Low-specificity L-threonine aldolase</fullName>
        <ecNumber evidence="6">4.1.2.5</ecNumber>
    </submittedName>
</protein>
<proteinExistence type="inferred from homology"/>
<dbReference type="OrthoDB" id="9774495at2"/>
<dbReference type="InterPro" id="IPR015424">
    <property type="entry name" value="PyrdxlP-dep_Trfase"/>
</dbReference>
<evidence type="ECO:0000313" key="7">
    <source>
        <dbReference type="Proteomes" id="UP000030960"/>
    </source>
</evidence>
<dbReference type="Proteomes" id="UP000030960">
    <property type="component" value="Unassembled WGS sequence"/>
</dbReference>
<dbReference type="EC" id="4.1.2.5" evidence="6"/>
<keyword evidence="6" id="KW-0456">Lyase</keyword>
<comment type="similarity">
    <text evidence="2">Belongs to the threonine aldolase family.</text>
</comment>
<dbReference type="SUPFAM" id="SSF53383">
    <property type="entry name" value="PLP-dependent transferases"/>
    <property type="match status" value="1"/>
</dbReference>
<dbReference type="STRING" id="561184.SAMN05216376_108168"/>
<sequence>MNFASDNASPVPQQVLDVLARVNSGAAASYGADDVTAEVADRVRALFEAPGAAVYLVATGTAANSLSLATLCAPFQTIFCSEHAHIHEDECNAPEFYTGGAKLTLVRGGDVMTPEALRTAILGEGNRGVHGPQRGPVSITNVTEGGNVYALSDIGALCAVAREYGLPVHLDGARFANACVKLGCTPAEMTWKAGVDIAVFGGTKNGLMDAEAVVIFDPEAPASSGFTRAQEFELRVKRAGHLYSKHRYVAAQMLAYLEDDLWRDLAQQANDRCETLARGLQDMGLEIVNKTRANMLFFRAPLRAHKAAQAAGAVYALWGNPPEKADEPALARLVCNWSTTEAEITEFLKVMRAAL</sequence>
<organism evidence="6 7">
    <name type="scientific">Mameliella alba</name>
    <dbReference type="NCBI Taxonomy" id="561184"/>
    <lineage>
        <taxon>Bacteria</taxon>
        <taxon>Pseudomonadati</taxon>
        <taxon>Pseudomonadota</taxon>
        <taxon>Alphaproteobacteria</taxon>
        <taxon>Rhodobacterales</taxon>
        <taxon>Roseobacteraceae</taxon>
        <taxon>Mameliella</taxon>
    </lineage>
</organism>
<dbReference type="InterPro" id="IPR015422">
    <property type="entry name" value="PyrdxlP-dep_Trfase_small"/>
</dbReference>
<comment type="cofactor">
    <cofactor evidence="1">
        <name>pyridoxal 5'-phosphate</name>
        <dbReference type="ChEBI" id="CHEBI:597326"/>
    </cofactor>
</comment>
<evidence type="ECO:0000256" key="2">
    <source>
        <dbReference type="ARBA" id="ARBA00006966"/>
    </source>
</evidence>
<dbReference type="PANTHER" id="PTHR48097:SF5">
    <property type="entry name" value="LOW SPECIFICITY L-THREONINE ALDOLASE"/>
    <property type="match status" value="1"/>
</dbReference>
<dbReference type="InterPro" id="IPR015421">
    <property type="entry name" value="PyrdxlP-dep_Trfase_major"/>
</dbReference>
<accession>A0A0B3S7I5</accession>
<dbReference type="EMBL" id="JSUQ01000010">
    <property type="protein sequence ID" value="KHQ52646.1"/>
    <property type="molecule type" value="Genomic_DNA"/>
</dbReference>
<name>A0A0B3S7I5_9RHOB</name>
<dbReference type="Gene3D" id="3.40.640.10">
    <property type="entry name" value="Type I PLP-dependent aspartate aminotransferase-like (Major domain)"/>
    <property type="match status" value="1"/>
</dbReference>
<reference evidence="6 7" key="1">
    <citation type="submission" date="2014-10" db="EMBL/GenBank/DDBJ databases">
        <title>Genome sequence of Ponticoccus sp. strain UMTAT08 isolated from clonal culture of toxic dinoflagellate Alexandrium tamiyavanichii.</title>
        <authorList>
            <person name="Gan H.Y."/>
            <person name="Muhd D.-D."/>
            <person name="Mohd Noor M.E."/>
            <person name="Yeong Y.S."/>
            <person name="Usup G."/>
        </authorList>
    </citation>
    <scope>NUCLEOTIDE SEQUENCE [LARGE SCALE GENOMIC DNA]</scope>
    <source>
        <strain evidence="6 7">UMTAT08</strain>
    </source>
</reference>
<comment type="caution">
    <text evidence="6">The sequence shown here is derived from an EMBL/GenBank/DDBJ whole genome shotgun (WGS) entry which is preliminary data.</text>
</comment>
<dbReference type="AlphaFoldDB" id="A0A0B3S7I5"/>
<dbReference type="RefSeq" id="WP_043142214.1">
    <property type="nucleotide sequence ID" value="NZ_JSUQ01000010.1"/>
</dbReference>
<keyword evidence="7" id="KW-1185">Reference proteome</keyword>
<dbReference type="Pfam" id="PF01212">
    <property type="entry name" value="Beta_elim_lyase"/>
    <property type="match status" value="1"/>
</dbReference>
<dbReference type="Gene3D" id="3.90.1150.10">
    <property type="entry name" value="Aspartate Aminotransferase, domain 1"/>
    <property type="match status" value="1"/>
</dbReference>
<keyword evidence="4" id="KW-0663">Pyridoxal phosphate</keyword>
<comment type="subunit">
    <text evidence="3">Homotetramer.</text>
</comment>
<dbReference type="GO" id="GO:0004793">
    <property type="term" value="F:threonine aldolase activity"/>
    <property type="evidence" value="ECO:0007669"/>
    <property type="project" value="UniProtKB-EC"/>
</dbReference>
<evidence type="ECO:0000256" key="1">
    <source>
        <dbReference type="ARBA" id="ARBA00001933"/>
    </source>
</evidence>
<evidence type="ECO:0000313" key="6">
    <source>
        <dbReference type="EMBL" id="KHQ52646.1"/>
    </source>
</evidence>
<dbReference type="PATRIC" id="fig|1515334.3.peg.2699"/>
<dbReference type="GO" id="GO:0006520">
    <property type="term" value="P:amino acid metabolic process"/>
    <property type="evidence" value="ECO:0007669"/>
    <property type="project" value="InterPro"/>
</dbReference>
<dbReference type="InterPro" id="IPR001597">
    <property type="entry name" value="ArAA_b-elim_lyase/Thr_aldolase"/>
</dbReference>
<evidence type="ECO:0000256" key="3">
    <source>
        <dbReference type="ARBA" id="ARBA00011881"/>
    </source>
</evidence>